<dbReference type="InterPro" id="IPR003599">
    <property type="entry name" value="Ig_sub"/>
</dbReference>
<dbReference type="AlphaFoldDB" id="A0A8C9RGM9"/>
<dbReference type="Proteomes" id="UP000694397">
    <property type="component" value="Chromosome 9"/>
</dbReference>
<evidence type="ECO:0000256" key="2">
    <source>
        <dbReference type="ARBA" id="ARBA00022692"/>
    </source>
</evidence>
<name>A0A8C9RGM9_SCLFO</name>
<dbReference type="InterPro" id="IPR013783">
    <property type="entry name" value="Ig-like_fold"/>
</dbReference>
<dbReference type="Ensembl" id="ENSSFOT00015011735.2">
    <property type="protein sequence ID" value="ENSSFOP00015011585.2"/>
    <property type="gene ID" value="ENSSFOG00015029110.1"/>
</dbReference>
<sequence>FFVHLPLVNVQLYFLPVGNDCVKTLESISVQRGGSVIVPCYIDQKDKQHVKYWCKGKTWSSCTTMVRSDSPQSKGDMSIIDDPDQLVFYVTMRNLQEENSDTYWCGVDTDGASTADEVDDGAYLYLTVTTGKTGLLQLSESEVLWFVLLPCSQKTGLNPTSCWNSLEHSTYSEHLRKHLFTRNRSCTKCSVF</sequence>
<evidence type="ECO:0000259" key="4">
    <source>
        <dbReference type="PROSITE" id="PS50835"/>
    </source>
</evidence>
<organism evidence="5 6">
    <name type="scientific">Scleropages formosus</name>
    <name type="common">Asian bonytongue</name>
    <name type="synonym">Osteoglossum formosum</name>
    <dbReference type="NCBI Taxonomy" id="113540"/>
    <lineage>
        <taxon>Eukaryota</taxon>
        <taxon>Metazoa</taxon>
        <taxon>Chordata</taxon>
        <taxon>Craniata</taxon>
        <taxon>Vertebrata</taxon>
        <taxon>Euteleostomi</taxon>
        <taxon>Actinopterygii</taxon>
        <taxon>Neopterygii</taxon>
        <taxon>Teleostei</taxon>
        <taxon>Osteoglossocephala</taxon>
        <taxon>Osteoglossomorpha</taxon>
        <taxon>Osteoglossiformes</taxon>
        <taxon>Osteoglossidae</taxon>
        <taxon>Scleropages</taxon>
    </lineage>
</organism>
<dbReference type="OrthoDB" id="8920197at2759"/>
<feature type="domain" description="Ig-like" evidence="4">
    <location>
        <begin position="6"/>
        <end position="119"/>
    </location>
</feature>
<evidence type="ECO:0000256" key="3">
    <source>
        <dbReference type="ARBA" id="ARBA00023136"/>
    </source>
</evidence>
<keyword evidence="3" id="KW-0472">Membrane</keyword>
<dbReference type="PROSITE" id="PS50835">
    <property type="entry name" value="IG_LIKE"/>
    <property type="match status" value="1"/>
</dbReference>
<dbReference type="Pfam" id="PF07686">
    <property type="entry name" value="V-set"/>
    <property type="match status" value="1"/>
</dbReference>
<dbReference type="Gene3D" id="2.60.40.10">
    <property type="entry name" value="Immunoglobulins"/>
    <property type="match status" value="1"/>
</dbReference>
<reference evidence="5" key="3">
    <citation type="submission" date="2025-09" db="UniProtKB">
        <authorList>
            <consortium name="Ensembl"/>
        </authorList>
    </citation>
    <scope>IDENTIFICATION</scope>
</reference>
<reference evidence="5 6" key="1">
    <citation type="submission" date="2019-04" db="EMBL/GenBank/DDBJ databases">
        <authorList>
            <consortium name="Wellcome Sanger Institute Data Sharing"/>
        </authorList>
    </citation>
    <scope>NUCLEOTIDE SEQUENCE [LARGE SCALE GENOMIC DNA]</scope>
</reference>
<dbReference type="GO" id="GO:0004888">
    <property type="term" value="F:transmembrane signaling receptor activity"/>
    <property type="evidence" value="ECO:0007669"/>
    <property type="project" value="TreeGrafter"/>
</dbReference>
<reference evidence="5" key="2">
    <citation type="submission" date="2025-08" db="UniProtKB">
        <authorList>
            <consortium name="Ensembl"/>
        </authorList>
    </citation>
    <scope>IDENTIFICATION</scope>
</reference>
<keyword evidence="6" id="KW-1185">Reference proteome</keyword>
<dbReference type="SUPFAM" id="SSF48726">
    <property type="entry name" value="Immunoglobulin"/>
    <property type="match status" value="1"/>
</dbReference>
<dbReference type="CDD" id="cd05716">
    <property type="entry name" value="IgV_pIgR_like"/>
    <property type="match status" value="1"/>
</dbReference>
<protein>
    <recommendedName>
        <fullName evidence="4">Ig-like domain-containing protein</fullName>
    </recommendedName>
</protein>
<comment type="subcellular location">
    <subcellularLocation>
        <location evidence="1">Membrane</location>
    </subcellularLocation>
</comment>
<proteinExistence type="predicted"/>
<evidence type="ECO:0000313" key="6">
    <source>
        <dbReference type="Proteomes" id="UP000694397"/>
    </source>
</evidence>
<dbReference type="InterPro" id="IPR036179">
    <property type="entry name" value="Ig-like_dom_sf"/>
</dbReference>
<accession>A0A8C9RGM9</accession>
<keyword evidence="2" id="KW-0812">Transmembrane</keyword>
<dbReference type="InterPro" id="IPR013106">
    <property type="entry name" value="Ig_V-set"/>
</dbReference>
<dbReference type="GO" id="GO:0005886">
    <property type="term" value="C:plasma membrane"/>
    <property type="evidence" value="ECO:0007669"/>
    <property type="project" value="TreeGrafter"/>
</dbReference>
<dbReference type="GeneTree" id="ENSGT00950000182977"/>
<dbReference type="InterPro" id="IPR050671">
    <property type="entry name" value="CD300_family_receptors"/>
</dbReference>
<dbReference type="SMART" id="SM00409">
    <property type="entry name" value="IG"/>
    <property type="match status" value="1"/>
</dbReference>
<dbReference type="InterPro" id="IPR007110">
    <property type="entry name" value="Ig-like_dom"/>
</dbReference>
<dbReference type="PANTHER" id="PTHR11860:SF87">
    <property type="entry name" value="CMRF35-LIKE MOLECULE 8"/>
    <property type="match status" value="1"/>
</dbReference>
<dbReference type="PANTHER" id="PTHR11860">
    <property type="entry name" value="POLYMERIC-IMMUNOGLOBULIN RECEPTOR"/>
    <property type="match status" value="1"/>
</dbReference>
<evidence type="ECO:0000256" key="1">
    <source>
        <dbReference type="ARBA" id="ARBA00004370"/>
    </source>
</evidence>
<evidence type="ECO:0000313" key="5">
    <source>
        <dbReference type="Ensembl" id="ENSSFOP00015011585.2"/>
    </source>
</evidence>